<evidence type="ECO:0000313" key="2">
    <source>
        <dbReference type="Proteomes" id="UP000199356"/>
    </source>
</evidence>
<accession>A0A1I5M1L6</accession>
<dbReference type="AlphaFoldDB" id="A0A1I5M1L6"/>
<evidence type="ECO:0000313" key="1">
    <source>
        <dbReference type="EMBL" id="SFP03494.1"/>
    </source>
</evidence>
<reference evidence="1 2" key="1">
    <citation type="submission" date="2016-10" db="EMBL/GenBank/DDBJ databases">
        <authorList>
            <person name="de Groot N.N."/>
        </authorList>
    </citation>
    <scope>NUCLEOTIDE SEQUENCE [LARGE SCALE GENOMIC DNA]</scope>
    <source>
        <strain evidence="1 2">DSM 19547</strain>
    </source>
</reference>
<proteinExistence type="predicted"/>
<keyword evidence="2" id="KW-1185">Reference proteome</keyword>
<gene>
    <name evidence="1" type="ORF">SAMN04488047_10246</name>
</gene>
<sequence>MKQEQAETIAAQALAWLASTGDLLSVFLGSSGMSVDDLRGAADSPEVLGAVLDFLCMDDAWVTTFCDQAGLDYEAPMRARQALPGGAQVHWT</sequence>
<dbReference type="RefSeq" id="WP_093417962.1">
    <property type="nucleotide sequence ID" value="NZ_FOXA01000002.1"/>
</dbReference>
<organism evidence="1 2">
    <name type="scientific">Tranquillimonas alkanivorans</name>
    <dbReference type="NCBI Taxonomy" id="441119"/>
    <lineage>
        <taxon>Bacteria</taxon>
        <taxon>Pseudomonadati</taxon>
        <taxon>Pseudomonadota</taxon>
        <taxon>Alphaproteobacteria</taxon>
        <taxon>Rhodobacterales</taxon>
        <taxon>Roseobacteraceae</taxon>
        <taxon>Tranquillimonas</taxon>
    </lineage>
</organism>
<protein>
    <recommendedName>
        <fullName evidence="3">DUF3572 domain-containing protein</fullName>
    </recommendedName>
</protein>
<dbReference type="Proteomes" id="UP000199356">
    <property type="component" value="Unassembled WGS sequence"/>
</dbReference>
<evidence type="ECO:0008006" key="3">
    <source>
        <dbReference type="Google" id="ProtNLM"/>
    </source>
</evidence>
<dbReference type="OrthoDB" id="7356934at2"/>
<dbReference type="Pfam" id="PF12096">
    <property type="entry name" value="DUF3572"/>
    <property type="match status" value="1"/>
</dbReference>
<dbReference type="InterPro" id="IPR021955">
    <property type="entry name" value="DUF3572"/>
</dbReference>
<dbReference type="EMBL" id="FOXA01000002">
    <property type="protein sequence ID" value="SFP03494.1"/>
    <property type="molecule type" value="Genomic_DNA"/>
</dbReference>
<name>A0A1I5M1L6_9RHOB</name>
<dbReference type="STRING" id="441119.SAMN04488047_10246"/>